<dbReference type="EMBL" id="CP058561">
    <property type="protein sequence ID" value="QUH30225.1"/>
    <property type="molecule type" value="Genomic_DNA"/>
</dbReference>
<organism evidence="6 7">
    <name type="scientific">Vallitalea guaymasensis</name>
    <dbReference type="NCBI Taxonomy" id="1185412"/>
    <lineage>
        <taxon>Bacteria</taxon>
        <taxon>Bacillati</taxon>
        <taxon>Bacillota</taxon>
        <taxon>Clostridia</taxon>
        <taxon>Lachnospirales</taxon>
        <taxon>Vallitaleaceae</taxon>
        <taxon>Vallitalea</taxon>
    </lineage>
</organism>
<accession>A0A8J8MCL9</accession>
<evidence type="ECO:0000256" key="2">
    <source>
        <dbReference type="ARBA" id="ARBA00006739"/>
    </source>
</evidence>
<keyword evidence="7" id="KW-1185">Reference proteome</keyword>
<dbReference type="GO" id="GO:0016757">
    <property type="term" value="F:glycosyltransferase activity"/>
    <property type="evidence" value="ECO:0007669"/>
    <property type="project" value="UniProtKB-KW"/>
</dbReference>
<dbReference type="KEGG" id="vgu:HYG85_15450"/>
<dbReference type="Pfam" id="PF00535">
    <property type="entry name" value="Glycos_transf_2"/>
    <property type="match status" value="1"/>
</dbReference>
<keyword evidence="4" id="KW-0808">Transferase</keyword>
<dbReference type="InterPro" id="IPR029044">
    <property type="entry name" value="Nucleotide-diphossugar_trans"/>
</dbReference>
<name>A0A8J8MCL9_9FIRM</name>
<evidence type="ECO:0000313" key="7">
    <source>
        <dbReference type="Proteomes" id="UP000677305"/>
    </source>
</evidence>
<comment type="pathway">
    <text evidence="1">Cell wall biogenesis; cell wall polysaccharide biosynthesis.</text>
</comment>
<dbReference type="RefSeq" id="WP_212690416.1">
    <property type="nucleotide sequence ID" value="NZ_CP058561.1"/>
</dbReference>
<protein>
    <submittedName>
        <fullName evidence="6">Glycosyltransferase</fullName>
    </submittedName>
</protein>
<sequence>MSVPLVCFITWNRVGLTVQNLQALLDTTDDFELYIIDNNSIDDTWEYLQTVEDDRIKCKKRFMENCGVVYAINYALSKRKKDQYFILVENDVYIKIKEWISKFMEVMNRFPEVGLLGGVREGLFKQKKINPKLCSKEGISYYQYKMVLGCCNCIRPEVFDYIGYWNEETYGADIDMGIRINDYTPYCTGYLPTVQLIQPQYVCCDQCLYKNKCSLVKNNTTCFDIHKSNYCHDKFAKLIKEKEAIYFEEVKSGKRSIFCASIHDSDSINKHYYNKKMAEENFQYFIRNAN</sequence>
<dbReference type="AlphaFoldDB" id="A0A8J8MCL9"/>
<evidence type="ECO:0000256" key="3">
    <source>
        <dbReference type="ARBA" id="ARBA00022676"/>
    </source>
</evidence>
<feature type="domain" description="Glycosyltransferase 2-like" evidence="5">
    <location>
        <begin position="6"/>
        <end position="131"/>
    </location>
</feature>
<dbReference type="SUPFAM" id="SSF53448">
    <property type="entry name" value="Nucleotide-diphospho-sugar transferases"/>
    <property type="match status" value="1"/>
</dbReference>
<dbReference type="PANTHER" id="PTHR43179:SF12">
    <property type="entry name" value="GALACTOFURANOSYLTRANSFERASE GLFT2"/>
    <property type="match status" value="1"/>
</dbReference>
<gene>
    <name evidence="6" type="ORF">HYG85_15450</name>
</gene>
<reference evidence="6 7" key="1">
    <citation type="submission" date="2020-07" db="EMBL/GenBank/DDBJ databases">
        <title>Vallitalea guaymasensis genome.</title>
        <authorList>
            <person name="Postec A."/>
        </authorList>
    </citation>
    <scope>NUCLEOTIDE SEQUENCE [LARGE SCALE GENOMIC DNA]</scope>
    <source>
        <strain evidence="6 7">Ra1766G1</strain>
    </source>
</reference>
<keyword evidence="3" id="KW-0328">Glycosyltransferase</keyword>
<evidence type="ECO:0000256" key="4">
    <source>
        <dbReference type="ARBA" id="ARBA00022679"/>
    </source>
</evidence>
<dbReference type="InterPro" id="IPR001173">
    <property type="entry name" value="Glyco_trans_2-like"/>
</dbReference>
<proteinExistence type="inferred from homology"/>
<dbReference type="PANTHER" id="PTHR43179">
    <property type="entry name" value="RHAMNOSYLTRANSFERASE WBBL"/>
    <property type="match status" value="1"/>
</dbReference>
<comment type="similarity">
    <text evidence="2">Belongs to the glycosyltransferase 2 family.</text>
</comment>
<evidence type="ECO:0000259" key="5">
    <source>
        <dbReference type="Pfam" id="PF00535"/>
    </source>
</evidence>
<dbReference type="Gene3D" id="3.90.550.10">
    <property type="entry name" value="Spore Coat Polysaccharide Biosynthesis Protein SpsA, Chain A"/>
    <property type="match status" value="1"/>
</dbReference>
<evidence type="ECO:0000256" key="1">
    <source>
        <dbReference type="ARBA" id="ARBA00004776"/>
    </source>
</evidence>
<dbReference type="Proteomes" id="UP000677305">
    <property type="component" value="Chromosome"/>
</dbReference>
<evidence type="ECO:0000313" key="6">
    <source>
        <dbReference type="EMBL" id="QUH30225.1"/>
    </source>
</evidence>